<dbReference type="OrthoDB" id="65569at2759"/>
<dbReference type="InterPro" id="IPR001360">
    <property type="entry name" value="Glyco_hydro_1"/>
</dbReference>
<dbReference type="InterPro" id="IPR017853">
    <property type="entry name" value="GH"/>
</dbReference>
<evidence type="ECO:0000313" key="6">
    <source>
        <dbReference type="Proteomes" id="UP000428333"/>
    </source>
</evidence>
<dbReference type="Proteomes" id="UP000428333">
    <property type="component" value="Linkage Group LG05"/>
</dbReference>
<feature type="non-terminal residue" evidence="5">
    <location>
        <position position="1"/>
    </location>
</feature>
<dbReference type="PRINTS" id="PR00131">
    <property type="entry name" value="GLHYDRLASE1"/>
</dbReference>
<keyword evidence="2" id="KW-0378">Hydrolase</keyword>
<dbReference type="GO" id="GO:0008422">
    <property type="term" value="F:beta-glucosidase activity"/>
    <property type="evidence" value="ECO:0007669"/>
    <property type="project" value="TreeGrafter"/>
</dbReference>
<gene>
    <name evidence="5" type="ORF">C3L33_08252</name>
</gene>
<sequence length="261" mass="29619">MGKAWITINEPWTYASQGYDIGALAPGRCSAWRNNDCPAGDSATEPYIVVHHMLLCHGAAVKVYKEKYQACQKGQIGITLVSQWFMNPLTYGAYPETMRSIVGKRLPKFTHEQVKLVNGSFDFIGLNYYSGNFASNDPYANSVNDSYSSDSLANLTVTMWNVIGRAGVTVKGFFAWAFLDNFEWGSGYTLRFGLGYVDYHDNLKRYPKTQHFGLGSSISRTRVLFLFISQSREVIRTLIHLAVDMYKDRTRVDRKDLRVLR</sequence>
<keyword evidence="6" id="KW-1185">Reference proteome</keyword>
<dbReference type="GO" id="GO:0005975">
    <property type="term" value="P:carbohydrate metabolic process"/>
    <property type="evidence" value="ECO:0007669"/>
    <property type="project" value="InterPro"/>
</dbReference>
<evidence type="ECO:0008006" key="7">
    <source>
        <dbReference type="Google" id="ProtNLM"/>
    </source>
</evidence>
<evidence type="ECO:0000256" key="3">
    <source>
        <dbReference type="ARBA" id="ARBA00023295"/>
    </source>
</evidence>
<organism evidence="5 6">
    <name type="scientific">Rhododendron williamsianum</name>
    <dbReference type="NCBI Taxonomy" id="262921"/>
    <lineage>
        <taxon>Eukaryota</taxon>
        <taxon>Viridiplantae</taxon>
        <taxon>Streptophyta</taxon>
        <taxon>Embryophyta</taxon>
        <taxon>Tracheophyta</taxon>
        <taxon>Spermatophyta</taxon>
        <taxon>Magnoliopsida</taxon>
        <taxon>eudicotyledons</taxon>
        <taxon>Gunneridae</taxon>
        <taxon>Pentapetalae</taxon>
        <taxon>asterids</taxon>
        <taxon>Ericales</taxon>
        <taxon>Ericaceae</taxon>
        <taxon>Ericoideae</taxon>
        <taxon>Rhodoreae</taxon>
        <taxon>Rhododendron</taxon>
    </lineage>
</organism>
<dbReference type="SUPFAM" id="SSF51445">
    <property type="entry name" value="(Trans)glycosidases"/>
    <property type="match status" value="1"/>
</dbReference>
<keyword evidence="3" id="KW-0326">Glycosidase</keyword>
<evidence type="ECO:0000256" key="1">
    <source>
        <dbReference type="ARBA" id="ARBA00010838"/>
    </source>
</evidence>
<proteinExistence type="inferred from homology"/>
<dbReference type="AlphaFoldDB" id="A0A6A4LZT0"/>
<accession>A0A6A4LZT0</accession>
<dbReference type="Pfam" id="PF00232">
    <property type="entry name" value="Glyco_hydro_1"/>
    <property type="match status" value="2"/>
</dbReference>
<dbReference type="PANTHER" id="PTHR10353">
    <property type="entry name" value="GLYCOSYL HYDROLASE"/>
    <property type="match status" value="1"/>
</dbReference>
<dbReference type="PANTHER" id="PTHR10353:SF137">
    <property type="entry name" value="MYROSINASE 3-RELATED"/>
    <property type="match status" value="1"/>
</dbReference>
<comment type="similarity">
    <text evidence="1 4">Belongs to the glycosyl hydrolase 1 family.</text>
</comment>
<evidence type="ECO:0000313" key="5">
    <source>
        <dbReference type="EMBL" id="KAE9459848.1"/>
    </source>
</evidence>
<dbReference type="Gene3D" id="3.20.20.80">
    <property type="entry name" value="Glycosidases"/>
    <property type="match status" value="3"/>
</dbReference>
<comment type="caution">
    <text evidence="5">The sequence shown here is derived from an EMBL/GenBank/DDBJ whole genome shotgun (WGS) entry which is preliminary data.</text>
</comment>
<evidence type="ECO:0000256" key="2">
    <source>
        <dbReference type="ARBA" id="ARBA00022801"/>
    </source>
</evidence>
<name>A0A6A4LZT0_9ERIC</name>
<reference evidence="5 6" key="1">
    <citation type="journal article" date="2019" name="Genome Biol. Evol.">
        <title>The Rhododendron genome and chromosomal organization provide insight into shared whole-genome duplications across the heath family (Ericaceae).</title>
        <authorList>
            <person name="Soza V.L."/>
            <person name="Lindsley D."/>
            <person name="Waalkes A."/>
            <person name="Ramage E."/>
            <person name="Patwardhan R.P."/>
            <person name="Burton J.N."/>
            <person name="Adey A."/>
            <person name="Kumar A."/>
            <person name="Qiu R."/>
            <person name="Shendure J."/>
            <person name="Hall B."/>
        </authorList>
    </citation>
    <scope>NUCLEOTIDE SEQUENCE [LARGE SCALE GENOMIC DNA]</scope>
    <source>
        <strain evidence="5">RSF 1966-606</strain>
    </source>
</reference>
<evidence type="ECO:0000256" key="4">
    <source>
        <dbReference type="RuleBase" id="RU003690"/>
    </source>
</evidence>
<protein>
    <recommendedName>
        <fullName evidence="7">Beta-glucosidase</fullName>
    </recommendedName>
</protein>
<dbReference type="EMBL" id="QEFC01001156">
    <property type="protein sequence ID" value="KAE9459848.1"/>
    <property type="molecule type" value="Genomic_DNA"/>
</dbReference>